<comment type="similarity">
    <text evidence="2">Belongs to the DMRL synthase family.</text>
</comment>
<dbReference type="CDD" id="cd09209">
    <property type="entry name" value="Lumazine_synthase-I"/>
    <property type="match status" value="1"/>
</dbReference>
<dbReference type="AlphaFoldDB" id="A0A3E2SSY9"/>
<protein>
    <recommendedName>
        <fullName evidence="7 8">6,7-dimethyl-8-ribityllumazine synthase</fullName>
        <ecNumber evidence="3 8">2.5.1.78</ecNumber>
    </recommendedName>
</protein>
<feature type="non-terminal residue" evidence="9">
    <location>
        <position position="142"/>
    </location>
</feature>
<dbReference type="EMBL" id="QVEQ01000048">
    <property type="protein sequence ID" value="RGB65132.1"/>
    <property type="molecule type" value="Genomic_DNA"/>
</dbReference>
<dbReference type="GO" id="GO:0009349">
    <property type="term" value="C:riboflavin synthase complex"/>
    <property type="evidence" value="ECO:0007669"/>
    <property type="project" value="UniProtKB-UniRule"/>
</dbReference>
<dbReference type="UniPathway" id="UPA00275">
    <property type="reaction ID" value="UER00404"/>
</dbReference>
<dbReference type="GO" id="GO:0005829">
    <property type="term" value="C:cytosol"/>
    <property type="evidence" value="ECO:0007669"/>
    <property type="project" value="TreeGrafter"/>
</dbReference>
<evidence type="ECO:0000256" key="6">
    <source>
        <dbReference type="ARBA" id="ARBA00048785"/>
    </source>
</evidence>
<dbReference type="FunFam" id="3.40.50.960:FF:000001">
    <property type="entry name" value="6,7-dimethyl-8-ribityllumazine synthase"/>
    <property type="match status" value="1"/>
</dbReference>
<accession>A0A3E2SSY9</accession>
<dbReference type="Proteomes" id="UP000261140">
    <property type="component" value="Unassembled WGS sequence"/>
</dbReference>
<evidence type="ECO:0000256" key="8">
    <source>
        <dbReference type="NCBIfam" id="TIGR00114"/>
    </source>
</evidence>
<evidence type="ECO:0000256" key="3">
    <source>
        <dbReference type="ARBA" id="ARBA00012664"/>
    </source>
</evidence>
<dbReference type="InterPro" id="IPR036467">
    <property type="entry name" value="LS/RS_sf"/>
</dbReference>
<dbReference type="Gene3D" id="3.40.50.960">
    <property type="entry name" value="Lumazine/riboflavin synthase"/>
    <property type="match status" value="1"/>
</dbReference>
<evidence type="ECO:0000256" key="1">
    <source>
        <dbReference type="ARBA" id="ARBA00004917"/>
    </source>
</evidence>
<sequence length="142" mass="15078">MKTFEGKLVSQNVKIGIVAARFNEFITSKLLSGAMDGLLRHDVQDADIHVAWVPGAFEIPLVASKMAKSGKYDAVICLGAVIRGSTSHYDYVCNEVSKGIATVSLESGVPVLFGVLTTENIEQAIERAGTKAGNKGYDCAVS</sequence>
<dbReference type="RefSeq" id="WP_117506410.1">
    <property type="nucleotide sequence ID" value="NZ_QVEQ01000048.1"/>
</dbReference>
<dbReference type="NCBIfam" id="NF000812">
    <property type="entry name" value="PRK00061.1-4"/>
    <property type="match status" value="1"/>
</dbReference>
<comment type="catalytic activity">
    <reaction evidence="6">
        <text>(2S)-2-hydroxy-3-oxobutyl phosphate + 5-amino-6-(D-ribitylamino)uracil = 6,7-dimethyl-8-(1-D-ribityl)lumazine + phosphate + 2 H2O + H(+)</text>
        <dbReference type="Rhea" id="RHEA:26152"/>
        <dbReference type="ChEBI" id="CHEBI:15377"/>
        <dbReference type="ChEBI" id="CHEBI:15378"/>
        <dbReference type="ChEBI" id="CHEBI:15934"/>
        <dbReference type="ChEBI" id="CHEBI:43474"/>
        <dbReference type="ChEBI" id="CHEBI:58201"/>
        <dbReference type="ChEBI" id="CHEBI:58830"/>
        <dbReference type="EC" id="2.5.1.78"/>
    </reaction>
</comment>
<dbReference type="InterPro" id="IPR034964">
    <property type="entry name" value="LS"/>
</dbReference>
<keyword evidence="4" id="KW-0686">Riboflavin biosynthesis</keyword>
<dbReference type="NCBIfam" id="TIGR00114">
    <property type="entry name" value="lumazine-synth"/>
    <property type="match status" value="1"/>
</dbReference>
<evidence type="ECO:0000256" key="7">
    <source>
        <dbReference type="ARBA" id="ARBA00072606"/>
    </source>
</evidence>
<comment type="caution">
    <text evidence="9">The sequence shown here is derived from an EMBL/GenBank/DDBJ whole genome shotgun (WGS) entry which is preliminary data.</text>
</comment>
<dbReference type="GO" id="GO:0009231">
    <property type="term" value="P:riboflavin biosynthetic process"/>
    <property type="evidence" value="ECO:0007669"/>
    <property type="project" value="UniProtKB-UniPathway"/>
</dbReference>
<dbReference type="GO" id="GO:0000906">
    <property type="term" value="F:6,7-dimethyl-8-ribityllumazine synthase activity"/>
    <property type="evidence" value="ECO:0007669"/>
    <property type="project" value="UniProtKB-UniRule"/>
</dbReference>
<dbReference type="InterPro" id="IPR002180">
    <property type="entry name" value="LS/RS"/>
</dbReference>
<keyword evidence="5 9" id="KW-0808">Transferase</keyword>
<organism evidence="9 10">
    <name type="scientific">Faecalibacterium prausnitzii</name>
    <dbReference type="NCBI Taxonomy" id="853"/>
    <lineage>
        <taxon>Bacteria</taxon>
        <taxon>Bacillati</taxon>
        <taxon>Bacillota</taxon>
        <taxon>Clostridia</taxon>
        <taxon>Eubacteriales</taxon>
        <taxon>Oscillospiraceae</taxon>
        <taxon>Faecalibacterium</taxon>
    </lineage>
</organism>
<dbReference type="Pfam" id="PF00885">
    <property type="entry name" value="DMRL_synthase"/>
    <property type="match status" value="1"/>
</dbReference>
<dbReference type="EC" id="2.5.1.78" evidence="3 8"/>
<name>A0A3E2SSY9_9FIRM</name>
<evidence type="ECO:0000256" key="4">
    <source>
        <dbReference type="ARBA" id="ARBA00022619"/>
    </source>
</evidence>
<dbReference type="PANTHER" id="PTHR21058">
    <property type="entry name" value="6,7-DIMETHYL-8-RIBITYLLUMAZINE SYNTHASE DMRL SYNTHASE LUMAZINE SYNTHASE"/>
    <property type="match status" value="1"/>
</dbReference>
<evidence type="ECO:0000313" key="9">
    <source>
        <dbReference type="EMBL" id="RGB65132.1"/>
    </source>
</evidence>
<dbReference type="PANTHER" id="PTHR21058:SF0">
    <property type="entry name" value="6,7-DIMETHYL-8-RIBITYLLUMAZINE SYNTHASE"/>
    <property type="match status" value="1"/>
</dbReference>
<gene>
    <name evidence="9" type="ORF">DWZ89_14675</name>
</gene>
<dbReference type="SUPFAM" id="SSF52121">
    <property type="entry name" value="Lumazine synthase"/>
    <property type="match status" value="1"/>
</dbReference>
<comment type="pathway">
    <text evidence="1">Cofactor biosynthesis; riboflavin biosynthesis; riboflavin from 2-hydroxy-3-oxobutyl phosphate and 5-amino-6-(D-ribitylamino)uracil: step 1/2.</text>
</comment>
<evidence type="ECO:0000256" key="5">
    <source>
        <dbReference type="ARBA" id="ARBA00022679"/>
    </source>
</evidence>
<dbReference type="HAMAP" id="MF_00178">
    <property type="entry name" value="Lumazine_synth"/>
    <property type="match status" value="1"/>
</dbReference>
<evidence type="ECO:0000313" key="10">
    <source>
        <dbReference type="Proteomes" id="UP000261140"/>
    </source>
</evidence>
<proteinExistence type="inferred from homology"/>
<evidence type="ECO:0000256" key="2">
    <source>
        <dbReference type="ARBA" id="ARBA00007424"/>
    </source>
</evidence>
<reference evidence="9 10" key="1">
    <citation type="submission" date="2018-08" db="EMBL/GenBank/DDBJ databases">
        <title>A genome reference for cultivated species of the human gut microbiota.</title>
        <authorList>
            <person name="Zou Y."/>
            <person name="Xue W."/>
            <person name="Luo G."/>
        </authorList>
    </citation>
    <scope>NUCLEOTIDE SEQUENCE [LARGE SCALE GENOMIC DNA]</scope>
    <source>
        <strain evidence="9 10">AF36-11AT</strain>
    </source>
</reference>